<name>A0A9Q3KC19_9BASI</name>
<sequence length="110" mass="11665">MIWGLEGCNSTYSAKAGCDVIPPFNGELLLSLRIEGVVLKVINSILDPDLLTETDNVKAGLVVGGVSITNLDPSGVISFKKGSGDPKINFHISSSIVAVFKLSKKFSKNE</sequence>
<gene>
    <name evidence="1" type="ORF">O181_118428</name>
</gene>
<dbReference type="AlphaFoldDB" id="A0A9Q3KC19"/>
<reference evidence="1" key="1">
    <citation type="submission" date="2021-03" db="EMBL/GenBank/DDBJ databases">
        <title>Draft genome sequence of rust myrtle Austropuccinia psidii MF-1, a brazilian biotype.</title>
        <authorList>
            <person name="Quecine M.C."/>
            <person name="Pachon D.M.R."/>
            <person name="Bonatelli M.L."/>
            <person name="Correr F.H."/>
            <person name="Franceschini L.M."/>
            <person name="Leite T.F."/>
            <person name="Margarido G.R.A."/>
            <person name="Almeida C.A."/>
            <person name="Ferrarezi J.A."/>
            <person name="Labate C.A."/>
        </authorList>
    </citation>
    <scope>NUCLEOTIDE SEQUENCE</scope>
    <source>
        <strain evidence="1">MF-1</strain>
    </source>
</reference>
<evidence type="ECO:0000313" key="1">
    <source>
        <dbReference type="EMBL" id="MBW0578713.1"/>
    </source>
</evidence>
<organism evidence="1 2">
    <name type="scientific">Austropuccinia psidii MF-1</name>
    <dbReference type="NCBI Taxonomy" id="1389203"/>
    <lineage>
        <taxon>Eukaryota</taxon>
        <taxon>Fungi</taxon>
        <taxon>Dikarya</taxon>
        <taxon>Basidiomycota</taxon>
        <taxon>Pucciniomycotina</taxon>
        <taxon>Pucciniomycetes</taxon>
        <taxon>Pucciniales</taxon>
        <taxon>Sphaerophragmiaceae</taxon>
        <taxon>Austropuccinia</taxon>
    </lineage>
</organism>
<protein>
    <submittedName>
        <fullName evidence="1">Uncharacterized protein</fullName>
    </submittedName>
</protein>
<evidence type="ECO:0000313" key="2">
    <source>
        <dbReference type="Proteomes" id="UP000765509"/>
    </source>
</evidence>
<dbReference type="EMBL" id="AVOT02103395">
    <property type="protein sequence ID" value="MBW0578713.1"/>
    <property type="molecule type" value="Genomic_DNA"/>
</dbReference>
<dbReference type="Proteomes" id="UP000765509">
    <property type="component" value="Unassembled WGS sequence"/>
</dbReference>
<keyword evidence="2" id="KW-1185">Reference proteome</keyword>
<accession>A0A9Q3KC19</accession>
<proteinExistence type="predicted"/>
<comment type="caution">
    <text evidence="1">The sequence shown here is derived from an EMBL/GenBank/DDBJ whole genome shotgun (WGS) entry which is preliminary data.</text>
</comment>